<proteinExistence type="predicted"/>
<evidence type="ECO:0000313" key="4">
    <source>
        <dbReference type="Proteomes" id="UP001596302"/>
    </source>
</evidence>
<dbReference type="PANTHER" id="PTHR31438:SF1">
    <property type="entry name" value="LYSINE N-ACYLTRANSFERASE C17G9.06C-RELATED"/>
    <property type="match status" value="1"/>
</dbReference>
<comment type="caution">
    <text evidence="3">The sequence shown here is derived from an EMBL/GenBank/DDBJ whole genome shotgun (WGS) entry which is preliminary data.</text>
</comment>
<evidence type="ECO:0000259" key="2">
    <source>
        <dbReference type="PROSITE" id="PS51186"/>
    </source>
</evidence>
<reference evidence="4" key="1">
    <citation type="journal article" date="2019" name="Int. J. Syst. Evol. Microbiol.">
        <title>The Global Catalogue of Microorganisms (GCM) 10K type strain sequencing project: providing services to taxonomists for standard genome sequencing and annotation.</title>
        <authorList>
            <consortium name="The Broad Institute Genomics Platform"/>
            <consortium name="The Broad Institute Genome Sequencing Center for Infectious Disease"/>
            <person name="Wu L."/>
            <person name="Ma J."/>
        </authorList>
    </citation>
    <scope>NUCLEOTIDE SEQUENCE [LARGE SCALE GENOMIC DNA]</scope>
    <source>
        <strain evidence="4">CCM 8391</strain>
    </source>
</reference>
<organism evidence="3 4">
    <name type="scientific">Pseudonocardia hispaniensis</name>
    <dbReference type="NCBI Taxonomy" id="904933"/>
    <lineage>
        <taxon>Bacteria</taxon>
        <taxon>Bacillati</taxon>
        <taxon>Actinomycetota</taxon>
        <taxon>Actinomycetes</taxon>
        <taxon>Pseudonocardiales</taxon>
        <taxon>Pseudonocardiaceae</taxon>
        <taxon>Pseudonocardia</taxon>
    </lineage>
</organism>
<dbReference type="EMBL" id="JBHSQW010000011">
    <property type="protein sequence ID" value="MFC5993753.1"/>
    <property type="molecule type" value="Genomic_DNA"/>
</dbReference>
<gene>
    <name evidence="3" type="ORF">ACFQE5_05935</name>
</gene>
<sequence length="183" mass="20191">MTTYRFRRLSRADFPLLAGWLAQPHVHRWWYHQSTPEAVEHDFGGGVDGTEPCEDLIVHRDGEPIGLLQRSRIADYPEEFAGLAAITTVPAGAVTIDYLIGDPERTGRGIGTEMIRAAVAETWEAYPDAATIIVAVVAANTASWRALERAGLRRVAVGDLEPDNPADSPLHYIYRIDRGDIEA</sequence>
<dbReference type="Gene3D" id="3.40.630.30">
    <property type="match status" value="1"/>
</dbReference>
<feature type="domain" description="N-acetyltransferase" evidence="2">
    <location>
        <begin position="4"/>
        <end position="179"/>
    </location>
</feature>
<evidence type="ECO:0000256" key="1">
    <source>
        <dbReference type="ARBA" id="ARBA00023251"/>
    </source>
</evidence>
<dbReference type="PANTHER" id="PTHR31438">
    <property type="entry name" value="LYSINE N-ACYLTRANSFERASE C17G9.06C-RELATED"/>
    <property type="match status" value="1"/>
</dbReference>
<protein>
    <submittedName>
        <fullName evidence="3">GNAT family N-acetyltransferase</fullName>
        <ecNumber evidence="3">2.3.1.-</ecNumber>
    </submittedName>
</protein>
<keyword evidence="1" id="KW-0046">Antibiotic resistance</keyword>
<evidence type="ECO:0000313" key="3">
    <source>
        <dbReference type="EMBL" id="MFC5993753.1"/>
    </source>
</evidence>
<keyword evidence="3" id="KW-0012">Acyltransferase</keyword>
<keyword evidence="3" id="KW-0808">Transferase</keyword>
<accession>A0ABW1IZ04</accession>
<dbReference type="InterPro" id="IPR000182">
    <property type="entry name" value="GNAT_dom"/>
</dbReference>
<dbReference type="RefSeq" id="WP_379583650.1">
    <property type="nucleotide sequence ID" value="NZ_JBHSQW010000011.1"/>
</dbReference>
<dbReference type="EC" id="2.3.1.-" evidence="3"/>
<keyword evidence="4" id="KW-1185">Reference proteome</keyword>
<dbReference type="Proteomes" id="UP001596302">
    <property type="component" value="Unassembled WGS sequence"/>
</dbReference>
<dbReference type="GO" id="GO:0016746">
    <property type="term" value="F:acyltransferase activity"/>
    <property type="evidence" value="ECO:0007669"/>
    <property type="project" value="UniProtKB-KW"/>
</dbReference>
<dbReference type="SUPFAM" id="SSF55729">
    <property type="entry name" value="Acyl-CoA N-acyltransferases (Nat)"/>
    <property type="match status" value="1"/>
</dbReference>
<dbReference type="PROSITE" id="PS51186">
    <property type="entry name" value="GNAT"/>
    <property type="match status" value="1"/>
</dbReference>
<dbReference type="Pfam" id="PF13523">
    <property type="entry name" value="Acetyltransf_8"/>
    <property type="match status" value="1"/>
</dbReference>
<name>A0ABW1IZ04_9PSEU</name>
<dbReference type="InterPro" id="IPR016181">
    <property type="entry name" value="Acyl_CoA_acyltransferase"/>
</dbReference>